<evidence type="ECO:0000256" key="1">
    <source>
        <dbReference type="SAM" id="Coils"/>
    </source>
</evidence>
<organism evidence="2">
    <name type="scientific">viral metagenome</name>
    <dbReference type="NCBI Taxonomy" id="1070528"/>
    <lineage>
        <taxon>unclassified sequences</taxon>
        <taxon>metagenomes</taxon>
        <taxon>organismal metagenomes</taxon>
    </lineage>
</organism>
<proteinExistence type="predicted"/>
<dbReference type="AlphaFoldDB" id="A0A6C0I1T9"/>
<feature type="coiled-coil region" evidence="1">
    <location>
        <begin position="17"/>
        <end position="44"/>
    </location>
</feature>
<accession>A0A6C0I1T9</accession>
<sequence>MERRIGAKIDSYTIAFKDEAASKLRDLNAAVAALSNEKHDAGDKDKDQQMQIKIDGLFKQIVSFVYDYEKLKLTKEDFMKRKRVKNIVPAQHRCHAKRANGEQCTRKKKAGCDYCGTHTKGVPNSIMDDVANGSSSATKVSQQNVNVWVQNIKGIEYFIDAKNNVYKHEDVIENSANPQIIAKCSKNESGLHSIEFL</sequence>
<protein>
    <submittedName>
        <fullName evidence="2">Uncharacterized protein</fullName>
    </submittedName>
</protein>
<keyword evidence="1" id="KW-0175">Coiled coil</keyword>
<dbReference type="EMBL" id="MN740076">
    <property type="protein sequence ID" value="QHT86742.1"/>
    <property type="molecule type" value="Genomic_DNA"/>
</dbReference>
<evidence type="ECO:0000313" key="2">
    <source>
        <dbReference type="EMBL" id="QHT86742.1"/>
    </source>
</evidence>
<name>A0A6C0I1T9_9ZZZZ</name>
<reference evidence="2" key="1">
    <citation type="journal article" date="2020" name="Nature">
        <title>Giant virus diversity and host interactions through global metagenomics.</title>
        <authorList>
            <person name="Schulz F."/>
            <person name="Roux S."/>
            <person name="Paez-Espino D."/>
            <person name="Jungbluth S."/>
            <person name="Walsh D.A."/>
            <person name="Denef V.J."/>
            <person name="McMahon K.D."/>
            <person name="Konstantinidis K.T."/>
            <person name="Eloe-Fadrosh E.A."/>
            <person name="Kyrpides N.C."/>
            <person name="Woyke T."/>
        </authorList>
    </citation>
    <scope>NUCLEOTIDE SEQUENCE</scope>
    <source>
        <strain evidence="2">GVMAG-M-3300023184-18</strain>
    </source>
</reference>